<feature type="transmembrane region" description="Helical" evidence="6">
    <location>
        <begin position="179"/>
        <end position="198"/>
    </location>
</feature>
<keyword evidence="4 6" id="KW-1133">Transmembrane helix</keyword>
<evidence type="ECO:0000256" key="4">
    <source>
        <dbReference type="ARBA" id="ARBA00022989"/>
    </source>
</evidence>
<feature type="transmembrane region" description="Helical" evidence="6">
    <location>
        <begin position="121"/>
        <end position="143"/>
    </location>
</feature>
<feature type="transmembrane region" description="Helical" evidence="6">
    <location>
        <begin position="204"/>
        <end position="226"/>
    </location>
</feature>
<keyword evidence="3 6" id="KW-0812">Transmembrane</keyword>
<name>A0A2R5EN09_9BACL</name>
<comment type="caution">
    <text evidence="7">The sequence shown here is derived from an EMBL/GenBank/DDBJ whole genome shotgun (WGS) entry which is preliminary data.</text>
</comment>
<gene>
    <name evidence="7" type="ORF">PAT3040_02633</name>
</gene>
<keyword evidence="5 6" id="KW-0472">Membrane</keyword>
<dbReference type="GO" id="GO:0016020">
    <property type="term" value="C:membrane"/>
    <property type="evidence" value="ECO:0007669"/>
    <property type="project" value="UniProtKB-SubCell"/>
</dbReference>
<protein>
    <submittedName>
        <fullName evidence="7">Lysoplasmalogenase</fullName>
    </submittedName>
</protein>
<evidence type="ECO:0000256" key="1">
    <source>
        <dbReference type="ARBA" id="ARBA00004141"/>
    </source>
</evidence>
<evidence type="ECO:0000313" key="8">
    <source>
        <dbReference type="Proteomes" id="UP000245202"/>
    </source>
</evidence>
<dbReference type="GO" id="GO:0016787">
    <property type="term" value="F:hydrolase activity"/>
    <property type="evidence" value="ECO:0007669"/>
    <property type="project" value="TreeGrafter"/>
</dbReference>
<sequence length="246" mass="26726">MDKKRLITLIVLTAMVHLATLSVDQQWLHWLFKLLPMALIIVLAAASSGDGRHGSVYRKLVLAGLVFSIGGDTFLLLPNDPWFVYGLGSFLVGHLFYVAAMMTRWRGRSELQNKNGKRHGMAIGFTSGILIVGYSLALGSRFYDSMMADDSQKGLWIPVVVYIVVIGAMGWSAIMSRSVLAAGGALLFIASDSLLAWNKFVGELPFAGVLIMATYFGAQLLIASSIERGGQRRMLQKDASAASHNG</sequence>
<dbReference type="Pfam" id="PF07947">
    <property type="entry name" value="YhhN"/>
    <property type="match status" value="1"/>
</dbReference>
<feature type="transmembrane region" description="Helical" evidence="6">
    <location>
        <begin position="155"/>
        <end position="174"/>
    </location>
</feature>
<dbReference type="AlphaFoldDB" id="A0A2R5EN09"/>
<comment type="similarity">
    <text evidence="2">Belongs to the TMEM86 family.</text>
</comment>
<accession>A0A2R5EN09</accession>
<evidence type="ECO:0000256" key="2">
    <source>
        <dbReference type="ARBA" id="ARBA00007375"/>
    </source>
</evidence>
<evidence type="ECO:0000256" key="5">
    <source>
        <dbReference type="ARBA" id="ARBA00023136"/>
    </source>
</evidence>
<proteinExistence type="inferred from homology"/>
<evidence type="ECO:0000256" key="6">
    <source>
        <dbReference type="SAM" id="Phobius"/>
    </source>
</evidence>
<keyword evidence="8" id="KW-1185">Reference proteome</keyword>
<dbReference type="InterPro" id="IPR012506">
    <property type="entry name" value="TMEM86B-like"/>
</dbReference>
<organism evidence="7 8">
    <name type="scientific">Paenibacillus agaridevorans</name>
    <dbReference type="NCBI Taxonomy" id="171404"/>
    <lineage>
        <taxon>Bacteria</taxon>
        <taxon>Bacillati</taxon>
        <taxon>Bacillota</taxon>
        <taxon>Bacilli</taxon>
        <taxon>Bacillales</taxon>
        <taxon>Paenibacillaceae</taxon>
        <taxon>Paenibacillus</taxon>
    </lineage>
</organism>
<evidence type="ECO:0000313" key="7">
    <source>
        <dbReference type="EMBL" id="GBG08066.1"/>
    </source>
</evidence>
<reference evidence="7 8" key="1">
    <citation type="submission" date="2017-08" db="EMBL/GenBank/DDBJ databases">
        <title>Substantial Increase in Enzyme Production by Combined Drug-Resistance Mutations in Paenibacillus agaridevorans.</title>
        <authorList>
            <person name="Tanaka Y."/>
            <person name="Funane K."/>
            <person name="Hosaka T."/>
            <person name="Shiwa Y."/>
            <person name="Fujita N."/>
            <person name="Miyazaki T."/>
            <person name="Yoshikawa H."/>
            <person name="Murakami K."/>
            <person name="Kasahara K."/>
            <person name="Inaoka T."/>
            <person name="Hiraga Y."/>
            <person name="Ochi K."/>
        </authorList>
    </citation>
    <scope>NUCLEOTIDE SEQUENCE [LARGE SCALE GENOMIC DNA]</scope>
    <source>
        <strain evidence="7 8">T-3040</strain>
    </source>
</reference>
<dbReference type="Proteomes" id="UP000245202">
    <property type="component" value="Unassembled WGS sequence"/>
</dbReference>
<dbReference type="EMBL" id="BDQX01000133">
    <property type="protein sequence ID" value="GBG08066.1"/>
    <property type="molecule type" value="Genomic_DNA"/>
</dbReference>
<comment type="subcellular location">
    <subcellularLocation>
        <location evidence="1">Membrane</location>
        <topology evidence="1">Multi-pass membrane protein</topology>
    </subcellularLocation>
</comment>
<feature type="transmembrane region" description="Helical" evidence="6">
    <location>
        <begin position="60"/>
        <end position="77"/>
    </location>
</feature>
<evidence type="ECO:0000256" key="3">
    <source>
        <dbReference type="ARBA" id="ARBA00022692"/>
    </source>
</evidence>
<dbReference type="PANTHER" id="PTHR31885:SF6">
    <property type="entry name" value="GH04784P"/>
    <property type="match status" value="1"/>
</dbReference>
<dbReference type="PANTHER" id="PTHR31885">
    <property type="entry name" value="GH04784P"/>
    <property type="match status" value="1"/>
</dbReference>
<feature type="transmembrane region" description="Helical" evidence="6">
    <location>
        <begin position="83"/>
        <end position="100"/>
    </location>
</feature>
<feature type="transmembrane region" description="Helical" evidence="6">
    <location>
        <begin position="28"/>
        <end position="48"/>
    </location>
</feature>
<dbReference type="RefSeq" id="WP_108993014.1">
    <property type="nucleotide sequence ID" value="NZ_BDQX01000133.1"/>
</dbReference>